<dbReference type="AlphaFoldDB" id="A0A7W6S043"/>
<evidence type="ECO:0000313" key="3">
    <source>
        <dbReference type="Proteomes" id="UP000555728"/>
    </source>
</evidence>
<dbReference type="Proteomes" id="UP000555728">
    <property type="component" value="Unassembled WGS sequence"/>
</dbReference>
<evidence type="ECO:0000313" key="2">
    <source>
        <dbReference type="EMBL" id="MBB4285762.1"/>
    </source>
</evidence>
<accession>A0A7W6S043</accession>
<gene>
    <name evidence="2" type="ORF">GGD88_001482</name>
</gene>
<feature type="signal peptide" evidence="1">
    <location>
        <begin position="1"/>
        <end position="34"/>
    </location>
</feature>
<dbReference type="InterPro" id="IPR050682">
    <property type="entry name" value="ModA/WtpA"/>
</dbReference>
<dbReference type="Pfam" id="PF13531">
    <property type="entry name" value="SBP_bac_11"/>
    <property type="match status" value="1"/>
</dbReference>
<dbReference type="RefSeq" id="WP_184433523.1">
    <property type="nucleotide sequence ID" value="NZ_JACIGI010000009.1"/>
</dbReference>
<keyword evidence="1" id="KW-0732">Signal</keyword>
<dbReference type="PANTHER" id="PTHR30632">
    <property type="entry name" value="MOLYBDATE-BINDING PERIPLASMIC PROTEIN"/>
    <property type="match status" value="1"/>
</dbReference>
<dbReference type="GO" id="GO:0015689">
    <property type="term" value="P:molybdate ion transport"/>
    <property type="evidence" value="ECO:0007669"/>
    <property type="project" value="TreeGrafter"/>
</dbReference>
<sequence>MRLPSAVSALAAAARHRVVCIGLLMMLALPGCDASDTRTASDDPTPLLIYCGVTMLHPIRAIAEVFEAETGVPVVISQGASADLYRSLETARLGDMYFPGSLSYRIDNLHAGLLGEGAHVGYNVAALLVRAGNPKRIPASLAALTDPALAVVVANPDSGSIGRETRRILRLAGLYDAVLRNTVLMATDSRNLNQALLDGSADVVLNWRATGRFPENQPHVEVLDIDPALAARKKLVINLLTFSQQPALARRFMKMATSPRGQAIFRDAGFIDARGRTG</sequence>
<protein>
    <submittedName>
        <fullName evidence="2">Molybdate transport system substrate-binding protein</fullName>
    </submittedName>
</protein>
<dbReference type="EMBL" id="JACIGI010000009">
    <property type="protein sequence ID" value="MBB4285762.1"/>
    <property type="molecule type" value="Genomic_DNA"/>
</dbReference>
<feature type="chain" id="PRO_5030971588" evidence="1">
    <location>
        <begin position="35"/>
        <end position="278"/>
    </location>
</feature>
<dbReference type="PANTHER" id="PTHR30632:SF0">
    <property type="entry name" value="SULFATE-BINDING PROTEIN"/>
    <property type="match status" value="1"/>
</dbReference>
<dbReference type="SUPFAM" id="SSF53850">
    <property type="entry name" value="Periplasmic binding protein-like II"/>
    <property type="match status" value="1"/>
</dbReference>
<evidence type="ECO:0000256" key="1">
    <source>
        <dbReference type="SAM" id="SignalP"/>
    </source>
</evidence>
<keyword evidence="3" id="KW-1185">Reference proteome</keyword>
<comment type="caution">
    <text evidence="2">The sequence shown here is derived from an EMBL/GenBank/DDBJ whole genome shotgun (WGS) entry which is preliminary data.</text>
</comment>
<proteinExistence type="predicted"/>
<name>A0A7W6S043_9PROT</name>
<reference evidence="2 3" key="1">
    <citation type="submission" date="2020-08" db="EMBL/GenBank/DDBJ databases">
        <title>Genome sequencing of Purple Non-Sulfur Bacteria from various extreme environments.</title>
        <authorList>
            <person name="Mayer M."/>
        </authorList>
    </citation>
    <scope>NUCLEOTIDE SEQUENCE [LARGE SCALE GENOMIC DNA]</scope>
    <source>
        <strain evidence="2 3">JA135</strain>
    </source>
</reference>
<dbReference type="GO" id="GO:0030973">
    <property type="term" value="F:molybdate ion binding"/>
    <property type="evidence" value="ECO:0007669"/>
    <property type="project" value="TreeGrafter"/>
</dbReference>
<dbReference type="Gene3D" id="3.40.190.10">
    <property type="entry name" value="Periplasmic binding protein-like II"/>
    <property type="match status" value="2"/>
</dbReference>
<organism evidence="2 3">
    <name type="scientific">Roseospira goensis</name>
    <dbReference type="NCBI Taxonomy" id="391922"/>
    <lineage>
        <taxon>Bacteria</taxon>
        <taxon>Pseudomonadati</taxon>
        <taxon>Pseudomonadota</taxon>
        <taxon>Alphaproteobacteria</taxon>
        <taxon>Rhodospirillales</taxon>
        <taxon>Rhodospirillaceae</taxon>
        <taxon>Roseospira</taxon>
    </lineage>
</organism>